<dbReference type="AlphaFoldDB" id="A0A8J6LBH3"/>
<accession>A0A8J6LBH3</accession>
<gene>
    <name evidence="2" type="ORF">GEV33_007022</name>
</gene>
<dbReference type="Proteomes" id="UP000719412">
    <property type="component" value="Unassembled WGS sequence"/>
</dbReference>
<feature type="region of interest" description="Disordered" evidence="1">
    <location>
        <begin position="1"/>
        <end position="28"/>
    </location>
</feature>
<feature type="compositionally biased region" description="Polar residues" evidence="1">
    <location>
        <begin position="19"/>
        <end position="28"/>
    </location>
</feature>
<reference evidence="2" key="2">
    <citation type="submission" date="2021-08" db="EMBL/GenBank/DDBJ databases">
        <authorList>
            <person name="Eriksson T."/>
        </authorList>
    </citation>
    <scope>NUCLEOTIDE SEQUENCE</scope>
    <source>
        <strain evidence="2">Stoneville</strain>
        <tissue evidence="2">Whole head</tissue>
    </source>
</reference>
<keyword evidence="3" id="KW-1185">Reference proteome</keyword>
<evidence type="ECO:0000256" key="1">
    <source>
        <dbReference type="SAM" id="MobiDB-lite"/>
    </source>
</evidence>
<evidence type="ECO:0000313" key="2">
    <source>
        <dbReference type="EMBL" id="KAH0815769.1"/>
    </source>
</evidence>
<protein>
    <submittedName>
        <fullName evidence="2">Uncharacterized protein</fullName>
    </submittedName>
</protein>
<sequence length="75" mass="8422">MVSSGHSPRPPNEAPLKTSPENTNTSEVTTWTGQLVRIEQTDFINNTIQIQKENRRVLYITNKPVTSDRSSESGH</sequence>
<organism evidence="2 3">
    <name type="scientific">Tenebrio molitor</name>
    <name type="common">Yellow mealworm beetle</name>
    <dbReference type="NCBI Taxonomy" id="7067"/>
    <lineage>
        <taxon>Eukaryota</taxon>
        <taxon>Metazoa</taxon>
        <taxon>Ecdysozoa</taxon>
        <taxon>Arthropoda</taxon>
        <taxon>Hexapoda</taxon>
        <taxon>Insecta</taxon>
        <taxon>Pterygota</taxon>
        <taxon>Neoptera</taxon>
        <taxon>Endopterygota</taxon>
        <taxon>Coleoptera</taxon>
        <taxon>Polyphaga</taxon>
        <taxon>Cucujiformia</taxon>
        <taxon>Tenebrionidae</taxon>
        <taxon>Tenebrio</taxon>
    </lineage>
</organism>
<reference evidence="2" key="1">
    <citation type="journal article" date="2020" name="J Insects Food Feed">
        <title>The yellow mealworm (Tenebrio molitor) genome: a resource for the emerging insects as food and feed industry.</title>
        <authorList>
            <person name="Eriksson T."/>
            <person name="Andere A."/>
            <person name="Kelstrup H."/>
            <person name="Emery V."/>
            <person name="Picard C."/>
        </authorList>
    </citation>
    <scope>NUCLEOTIDE SEQUENCE</scope>
    <source>
        <strain evidence="2">Stoneville</strain>
        <tissue evidence="2">Whole head</tissue>
    </source>
</reference>
<comment type="caution">
    <text evidence="2">The sequence shown here is derived from an EMBL/GenBank/DDBJ whole genome shotgun (WGS) entry which is preliminary data.</text>
</comment>
<evidence type="ECO:0000313" key="3">
    <source>
        <dbReference type="Proteomes" id="UP000719412"/>
    </source>
</evidence>
<dbReference type="EMBL" id="JABDTM020022618">
    <property type="protein sequence ID" value="KAH0815769.1"/>
    <property type="molecule type" value="Genomic_DNA"/>
</dbReference>
<proteinExistence type="predicted"/>
<name>A0A8J6LBH3_TENMO</name>